<keyword evidence="4" id="KW-1185">Reference proteome</keyword>
<accession>A0ABT5MN15</accession>
<protein>
    <recommendedName>
        <fullName evidence="5">Phage coat protein</fullName>
    </recommendedName>
</protein>
<dbReference type="EMBL" id="JAQSIO010000018">
    <property type="protein sequence ID" value="MDD0817247.1"/>
    <property type="molecule type" value="Genomic_DNA"/>
</dbReference>
<keyword evidence="1" id="KW-0472">Membrane</keyword>
<organism evidence="3 4">
    <name type="scientific">Curvibacter microcysteis</name>
    <dbReference type="NCBI Taxonomy" id="3026419"/>
    <lineage>
        <taxon>Bacteria</taxon>
        <taxon>Pseudomonadati</taxon>
        <taxon>Pseudomonadota</taxon>
        <taxon>Betaproteobacteria</taxon>
        <taxon>Burkholderiales</taxon>
        <taxon>Comamonadaceae</taxon>
        <taxon>Curvibacter</taxon>
    </lineage>
</organism>
<keyword evidence="1" id="KW-1133">Transmembrane helix</keyword>
<gene>
    <name evidence="3" type="ORF">PSQ39_21615</name>
</gene>
<keyword evidence="1" id="KW-0812">Transmembrane</keyword>
<proteinExistence type="predicted"/>
<dbReference type="RefSeq" id="WP_273929716.1">
    <property type="nucleotide sequence ID" value="NZ_JAQSIO010000018.1"/>
</dbReference>
<evidence type="ECO:0000313" key="3">
    <source>
        <dbReference type="EMBL" id="MDD0817247.1"/>
    </source>
</evidence>
<dbReference type="Proteomes" id="UP001528672">
    <property type="component" value="Unassembled WGS sequence"/>
</dbReference>
<feature type="transmembrane region" description="Helical" evidence="1">
    <location>
        <begin position="40"/>
        <end position="63"/>
    </location>
</feature>
<evidence type="ECO:0000313" key="4">
    <source>
        <dbReference type="Proteomes" id="UP001528672"/>
    </source>
</evidence>
<feature type="chain" id="PRO_5046941193" description="Phage coat protein" evidence="2">
    <location>
        <begin position="25"/>
        <end position="73"/>
    </location>
</feature>
<name>A0ABT5MN15_9BURK</name>
<sequence length="73" mass="7197">MNKFVSRFALVGAGVSLVAAQAHAAGTDAISAALTAIDLSSVVTTVGVIGVAVIGIVMAFKGIDLGKRAVKKA</sequence>
<comment type="caution">
    <text evidence="3">The sequence shown here is derived from an EMBL/GenBank/DDBJ whole genome shotgun (WGS) entry which is preliminary data.</text>
</comment>
<evidence type="ECO:0008006" key="5">
    <source>
        <dbReference type="Google" id="ProtNLM"/>
    </source>
</evidence>
<reference evidence="3 4" key="1">
    <citation type="submission" date="2023-02" db="EMBL/GenBank/DDBJ databases">
        <title>Bacterial whole genome sequence for Curvibacter sp. HBC28.</title>
        <authorList>
            <person name="Le V."/>
            <person name="Ko S.-R."/>
            <person name="Ahn C.-Y."/>
            <person name="Oh H.-M."/>
        </authorList>
    </citation>
    <scope>NUCLEOTIDE SEQUENCE [LARGE SCALE GENOMIC DNA]</scope>
    <source>
        <strain evidence="3 4">HBC28</strain>
    </source>
</reference>
<evidence type="ECO:0000256" key="2">
    <source>
        <dbReference type="SAM" id="SignalP"/>
    </source>
</evidence>
<evidence type="ECO:0000256" key="1">
    <source>
        <dbReference type="SAM" id="Phobius"/>
    </source>
</evidence>
<feature type="signal peptide" evidence="2">
    <location>
        <begin position="1"/>
        <end position="24"/>
    </location>
</feature>
<keyword evidence="2" id="KW-0732">Signal</keyword>